<gene>
    <name evidence="2" type="ORF">D3874_01985</name>
</gene>
<evidence type="ECO:0000313" key="3">
    <source>
        <dbReference type="Proteomes" id="UP000284605"/>
    </source>
</evidence>
<keyword evidence="3" id="KW-1185">Reference proteome</keyword>
<comment type="caution">
    <text evidence="2">The sequence shown here is derived from an EMBL/GenBank/DDBJ whole genome shotgun (WGS) entry which is preliminary data.</text>
</comment>
<accession>A0A418WTM8</accession>
<feature type="domain" description="Histidine phosphotransferase ChpT C-terminal" evidence="1">
    <location>
        <begin position="80"/>
        <end position="191"/>
    </location>
</feature>
<dbReference type="EMBL" id="QYUK01000008">
    <property type="protein sequence ID" value="RJF94621.1"/>
    <property type="molecule type" value="Genomic_DNA"/>
</dbReference>
<reference evidence="2 3" key="1">
    <citation type="submission" date="2018-09" db="EMBL/GenBank/DDBJ databases">
        <authorList>
            <person name="Zhu H."/>
        </authorList>
    </citation>
    <scope>NUCLEOTIDE SEQUENCE [LARGE SCALE GENOMIC DNA]</scope>
    <source>
        <strain evidence="2 3">K1W22B-8</strain>
    </source>
</reference>
<dbReference type="RefSeq" id="WP_119775885.1">
    <property type="nucleotide sequence ID" value="NZ_QYUK01000008.1"/>
</dbReference>
<dbReference type="GO" id="GO:0016740">
    <property type="term" value="F:transferase activity"/>
    <property type="evidence" value="ECO:0007669"/>
    <property type="project" value="UniProtKB-KW"/>
</dbReference>
<keyword evidence="2" id="KW-0808">Transferase</keyword>
<name>A0A418WTM8_9PROT</name>
<sequence>MNDPLRLVGLLCSRLCHDLVGPVGAVVNGVELLTDAADDDDLRDQSIALIGDSANELSARLRFFRIAFGAAGGDVPMARDELVSIVAPVLQGRRISLGVEGARDGVPREQLRLLFTLALIAADCLPRGGRLTLDLETTTFVAQGDRCALPAGLAAALAGAEAELDPRSAPGALARQLAGAEGLVVTAAAADGAVTIGLSAQAS</sequence>
<protein>
    <submittedName>
        <fullName evidence="2">Histidine phosphotransferase</fullName>
    </submittedName>
</protein>
<evidence type="ECO:0000259" key="1">
    <source>
        <dbReference type="Pfam" id="PF10090"/>
    </source>
</evidence>
<dbReference type="Proteomes" id="UP000284605">
    <property type="component" value="Unassembled WGS sequence"/>
</dbReference>
<dbReference type="InterPro" id="IPR036890">
    <property type="entry name" value="HATPase_C_sf"/>
</dbReference>
<evidence type="ECO:0000313" key="2">
    <source>
        <dbReference type="EMBL" id="RJF94621.1"/>
    </source>
</evidence>
<proteinExistence type="predicted"/>
<dbReference type="Gene3D" id="1.10.287.130">
    <property type="match status" value="1"/>
</dbReference>
<dbReference type="AlphaFoldDB" id="A0A418WTM8"/>
<dbReference type="OrthoDB" id="9803702at2"/>
<dbReference type="Gene3D" id="3.30.565.10">
    <property type="entry name" value="Histidine kinase-like ATPase, C-terminal domain"/>
    <property type="match status" value="1"/>
</dbReference>
<dbReference type="InterPro" id="IPR018762">
    <property type="entry name" value="ChpT_C"/>
</dbReference>
<dbReference type="Pfam" id="PF10090">
    <property type="entry name" value="HPTransfase"/>
    <property type="match status" value="1"/>
</dbReference>
<organism evidence="2 3">
    <name type="scientific">Oleomonas cavernae</name>
    <dbReference type="NCBI Taxonomy" id="2320859"/>
    <lineage>
        <taxon>Bacteria</taxon>
        <taxon>Pseudomonadati</taxon>
        <taxon>Pseudomonadota</taxon>
        <taxon>Alphaproteobacteria</taxon>
        <taxon>Acetobacterales</taxon>
        <taxon>Acetobacteraceae</taxon>
        <taxon>Oleomonas</taxon>
    </lineage>
</organism>